<evidence type="ECO:0000313" key="2">
    <source>
        <dbReference type="EMBL" id="AIE96964.1"/>
    </source>
</evidence>
<accession>A0A075G0L3</accession>
<feature type="compositionally biased region" description="Basic residues" evidence="1">
    <location>
        <begin position="36"/>
        <end position="51"/>
    </location>
</feature>
<sequence length="217" mass="24964">MNFINKPNAHAPDLFGSRRGAVKGVTVGKNHNILRGGRRTRRKRRRRRHRGGGYGFSSNPLPDYGKKSINWVKTPNSCGQKGGGPDSRYLGGQGKGRIYHGFTSAAGAVPGSPAPMTRMVESQCGGRRRRTRRRKNRRRSRSRRRGRRRRSRRRRSRRRRRTRRRSQRGCRRKQRGGGKPSSPSYQISMEGDWKTANPPPFRSVSRCGPENYNHYKN</sequence>
<feature type="region of interest" description="Disordered" evidence="1">
    <location>
        <begin position="103"/>
        <end position="217"/>
    </location>
</feature>
<feature type="compositionally biased region" description="Basic residues" evidence="1">
    <location>
        <begin position="126"/>
        <end position="176"/>
    </location>
</feature>
<dbReference type="AlphaFoldDB" id="A0A075G0L3"/>
<name>A0A075G0L3_9EURY</name>
<protein>
    <submittedName>
        <fullName evidence="2">Uncharacterized protein</fullName>
    </submittedName>
</protein>
<reference evidence="2" key="1">
    <citation type="journal article" date="2014" name="Genome Biol. Evol.">
        <title>Pangenome evidence for extensive interdomain horizontal transfer affecting lineage core and shell genes in uncultured planktonic thaumarchaeota and euryarchaeota.</title>
        <authorList>
            <person name="Deschamps P."/>
            <person name="Zivanovic Y."/>
            <person name="Moreira D."/>
            <person name="Rodriguez-Valera F."/>
            <person name="Lopez-Garcia P."/>
        </authorList>
    </citation>
    <scope>NUCLEOTIDE SEQUENCE</scope>
</reference>
<feature type="compositionally biased region" description="Low complexity" evidence="1">
    <location>
        <begin position="104"/>
        <end position="115"/>
    </location>
</feature>
<dbReference type="EMBL" id="KF900494">
    <property type="protein sequence ID" value="AIE96964.1"/>
    <property type="molecule type" value="Genomic_DNA"/>
</dbReference>
<proteinExistence type="predicted"/>
<evidence type="ECO:0000256" key="1">
    <source>
        <dbReference type="SAM" id="MobiDB-lite"/>
    </source>
</evidence>
<organism evidence="2">
    <name type="scientific">uncultured marine group II/III euryarchaeote AD1000_88_G11</name>
    <dbReference type="NCBI Taxonomy" id="1457822"/>
    <lineage>
        <taxon>Archaea</taxon>
        <taxon>Methanobacteriati</taxon>
        <taxon>Methanobacteriota</taxon>
        <taxon>environmental samples</taxon>
    </lineage>
</organism>
<feature type="region of interest" description="Disordered" evidence="1">
    <location>
        <begin position="35"/>
        <end position="68"/>
    </location>
</feature>